<keyword evidence="9" id="KW-0325">Glycoprotein</keyword>
<dbReference type="InterPro" id="IPR002962">
    <property type="entry name" value="Peropsin"/>
</dbReference>
<feature type="transmembrane region" description="Helical" evidence="12">
    <location>
        <begin position="156"/>
        <end position="176"/>
    </location>
</feature>
<evidence type="ECO:0000256" key="3">
    <source>
        <dbReference type="ARBA" id="ARBA00022692"/>
    </source>
</evidence>
<dbReference type="PANTHER" id="PTHR24240">
    <property type="entry name" value="OPSIN"/>
    <property type="match status" value="1"/>
</dbReference>
<accession>A0ABM1SU79</accession>
<keyword evidence="8" id="KW-0675">Receptor</keyword>
<dbReference type="InterPro" id="IPR017452">
    <property type="entry name" value="GPCR_Rhodpsn_7TM"/>
</dbReference>
<keyword evidence="4 12" id="KW-1133">Transmembrane helix</keyword>
<dbReference type="InterPro" id="IPR029034">
    <property type="entry name" value="Cystine-knot_cytokine"/>
</dbReference>
<evidence type="ECO:0000256" key="6">
    <source>
        <dbReference type="ARBA" id="ARBA00023136"/>
    </source>
</evidence>
<keyword evidence="5" id="KW-0297">G-protein coupled receptor</keyword>
<dbReference type="SUPFAM" id="SSF57501">
    <property type="entry name" value="Cystine-knot cytokines"/>
    <property type="match status" value="1"/>
</dbReference>
<feature type="transmembrane region" description="Helical" evidence="12">
    <location>
        <begin position="77"/>
        <end position="96"/>
    </location>
</feature>
<evidence type="ECO:0000256" key="10">
    <source>
        <dbReference type="ARBA" id="ARBA00023224"/>
    </source>
</evidence>
<dbReference type="Proteomes" id="UP000694941">
    <property type="component" value="Unplaced"/>
</dbReference>
<dbReference type="Gene3D" id="1.20.1070.10">
    <property type="entry name" value="Rhodopsin 7-helix transmembrane proteins"/>
    <property type="match status" value="1"/>
</dbReference>
<dbReference type="RefSeq" id="XP_022247185.1">
    <property type="nucleotide sequence ID" value="XM_022391477.1"/>
</dbReference>
<dbReference type="Pfam" id="PF00001">
    <property type="entry name" value="7tm_1"/>
    <property type="match status" value="1"/>
</dbReference>
<evidence type="ECO:0000256" key="9">
    <source>
        <dbReference type="ARBA" id="ARBA00023180"/>
    </source>
</evidence>
<evidence type="ECO:0000259" key="13">
    <source>
        <dbReference type="PROSITE" id="PS50262"/>
    </source>
</evidence>
<keyword evidence="6 12" id="KW-0472">Membrane</keyword>
<feature type="transmembrane region" description="Helical" evidence="12">
    <location>
        <begin position="43"/>
        <end position="65"/>
    </location>
</feature>
<evidence type="ECO:0000313" key="15">
    <source>
        <dbReference type="RefSeq" id="XP_022247185.1"/>
    </source>
</evidence>
<feature type="transmembrane region" description="Helical" evidence="12">
    <location>
        <begin position="116"/>
        <end position="136"/>
    </location>
</feature>
<keyword evidence="14" id="KW-1185">Reference proteome</keyword>
<dbReference type="InterPro" id="IPR000276">
    <property type="entry name" value="GPCR_Rhodpsn"/>
</dbReference>
<keyword evidence="11" id="KW-0844">Vision</keyword>
<feature type="transmembrane region" description="Helical" evidence="12">
    <location>
        <begin position="205"/>
        <end position="225"/>
    </location>
</feature>
<dbReference type="InterPro" id="IPR050125">
    <property type="entry name" value="GPCR_opsins"/>
</dbReference>
<dbReference type="GeneID" id="106463858"/>
<keyword evidence="3 12" id="KW-0812">Transmembrane</keyword>
<name>A0ABM1SU79_LIMPO</name>
<dbReference type="PRINTS" id="PR00237">
    <property type="entry name" value="GPCRRHODOPSN"/>
</dbReference>
<dbReference type="Gene3D" id="2.10.90.10">
    <property type="entry name" value="Cystine-knot cytokines"/>
    <property type="match status" value="1"/>
</dbReference>
<evidence type="ECO:0000313" key="14">
    <source>
        <dbReference type="Proteomes" id="UP000694941"/>
    </source>
</evidence>
<evidence type="ECO:0000256" key="5">
    <source>
        <dbReference type="ARBA" id="ARBA00023040"/>
    </source>
</evidence>
<evidence type="ECO:0000256" key="12">
    <source>
        <dbReference type="SAM" id="Phobius"/>
    </source>
</evidence>
<dbReference type="SUPFAM" id="SSF81321">
    <property type="entry name" value="Family A G protein-coupled receptor-like"/>
    <property type="match status" value="1"/>
</dbReference>
<proteinExistence type="inferred from homology"/>
<dbReference type="Pfam" id="PF16077">
    <property type="entry name" value="Spaetzle"/>
    <property type="match status" value="1"/>
</dbReference>
<evidence type="ECO:0000256" key="11">
    <source>
        <dbReference type="ARBA" id="ARBA00023305"/>
    </source>
</evidence>
<dbReference type="PRINTS" id="PR01244">
    <property type="entry name" value="PEROPSIN"/>
</dbReference>
<gene>
    <name evidence="15" type="primary">LOC106463858</name>
</gene>
<keyword evidence="10" id="KW-0807">Transducer</keyword>
<feature type="domain" description="G-protein coupled receptors family 1 profile" evidence="13">
    <location>
        <begin position="57"/>
        <end position="231"/>
    </location>
</feature>
<organism evidence="14 15">
    <name type="scientific">Limulus polyphemus</name>
    <name type="common">Atlantic horseshoe crab</name>
    <dbReference type="NCBI Taxonomy" id="6850"/>
    <lineage>
        <taxon>Eukaryota</taxon>
        <taxon>Metazoa</taxon>
        <taxon>Ecdysozoa</taxon>
        <taxon>Arthropoda</taxon>
        <taxon>Chelicerata</taxon>
        <taxon>Merostomata</taxon>
        <taxon>Xiphosura</taxon>
        <taxon>Limulidae</taxon>
        <taxon>Limulus</taxon>
    </lineage>
</organism>
<protein>
    <submittedName>
        <fullName evidence="15">Visual pigment-like receptor peropsin isoform X1</fullName>
    </submittedName>
</protein>
<keyword evidence="7" id="KW-1015">Disulfide bond</keyword>
<evidence type="ECO:0000256" key="2">
    <source>
        <dbReference type="ARBA" id="ARBA00010663"/>
    </source>
</evidence>
<dbReference type="PROSITE" id="PS50262">
    <property type="entry name" value="G_PROTEIN_RECEP_F1_2"/>
    <property type="match status" value="1"/>
</dbReference>
<evidence type="ECO:0000256" key="1">
    <source>
        <dbReference type="ARBA" id="ARBA00004141"/>
    </source>
</evidence>
<comment type="similarity">
    <text evidence="2">Belongs to the G-protein coupled receptor 1 family.</text>
</comment>
<keyword evidence="11" id="KW-0716">Sensory transduction</keyword>
<evidence type="ECO:0000256" key="8">
    <source>
        <dbReference type="ARBA" id="ARBA00023170"/>
    </source>
</evidence>
<comment type="subcellular location">
    <subcellularLocation>
        <location evidence="1">Membrane</location>
        <topology evidence="1">Multi-pass membrane protein</topology>
    </subcellularLocation>
</comment>
<reference evidence="15" key="1">
    <citation type="submission" date="2025-08" db="UniProtKB">
        <authorList>
            <consortium name="RefSeq"/>
        </authorList>
    </citation>
    <scope>IDENTIFICATION</scope>
    <source>
        <tissue evidence="15">Muscle</tissue>
    </source>
</reference>
<dbReference type="InterPro" id="IPR032104">
    <property type="entry name" value="Spaetzle"/>
</dbReference>
<evidence type="ECO:0000256" key="7">
    <source>
        <dbReference type="ARBA" id="ARBA00023157"/>
    </source>
</evidence>
<sequence>MASTTELGSVDLNMSLGETPEFQADKDTYLVDSTFPTSTHKAVGIYLVIVGILGTFGNGIIITMFIRFRTLLTPTNLLLITLAVSDLGIILFGFPFSASSSFANRWLFNEGGCQWYAFMGFLFGSAHIGVLALLGLDRYLITCRIDFRRKLTYKRYCQMICAVWVYAIFWSVMPLIGWGRYGPEPSITTCTIDWRHNDGSYKSFIIVYFVLGFLVPFLLIAICYFNIARQLSVKPVAPSLRSAICDQWANERNVTMFLLAIFSLTLGLEIRGEIIRGYPCIRRLNQLYCPTPGNNYPKEKIEEFIDENKALIRRMFGEYNYSPADNYTPPVQGQYETYDGYTLHTRSKRATNSRNSYSTSTNKVDVCESAVEIVTPYWASNSAGKIRAIVNTQHLQQAIQQEVCQSRSGQTKRCTGDCSCEQKYKWHRLLAYDPDDGCKGIFMDWFLFPSCCVCRCSIPTSK</sequence>
<evidence type="ECO:0000256" key="4">
    <source>
        <dbReference type="ARBA" id="ARBA00022989"/>
    </source>
</evidence>